<comment type="similarity">
    <text evidence="3">Belongs to the glycosyltransferase 31 family.</text>
</comment>
<evidence type="ECO:0000256" key="6">
    <source>
        <dbReference type="ARBA" id="ARBA00022679"/>
    </source>
</evidence>
<keyword evidence="16" id="KW-1185">Reference proteome</keyword>
<dbReference type="Proteomes" id="UP000602510">
    <property type="component" value="Unassembled WGS sequence"/>
</dbReference>
<accession>A0A833T831</accession>
<reference evidence="15" key="1">
    <citation type="submission" date="2020-04" db="EMBL/GenBank/DDBJ databases">
        <title>Hybrid Assembly of Korean Phytophthora infestans isolates.</title>
        <authorList>
            <person name="Prokchorchik M."/>
            <person name="Lee Y."/>
            <person name="Seo J."/>
            <person name="Cho J.-H."/>
            <person name="Park Y.-E."/>
            <person name="Jang D.-C."/>
            <person name="Im J.-S."/>
            <person name="Choi J.-G."/>
            <person name="Park H.-J."/>
            <person name="Lee G.-B."/>
            <person name="Lee Y.-G."/>
            <person name="Hong S.-Y."/>
            <person name="Cho K."/>
            <person name="Sohn K.H."/>
        </authorList>
    </citation>
    <scope>NUCLEOTIDE SEQUENCE</scope>
    <source>
        <strain evidence="15">KR_1_A1</strain>
    </source>
</reference>
<dbReference type="PANTHER" id="PTHR11929">
    <property type="entry name" value="ALPHA- 1,3 -FUCOSYLTRANSFERASE"/>
    <property type="match status" value="1"/>
</dbReference>
<dbReference type="AlphaFoldDB" id="A0A833T831"/>
<evidence type="ECO:0000256" key="9">
    <source>
        <dbReference type="ARBA" id="ARBA00022989"/>
    </source>
</evidence>
<comment type="similarity">
    <text evidence="4 12">Belongs to the glycosyltransferase 10 family.</text>
</comment>
<comment type="pathway">
    <text evidence="2">Protein modification; protein glycosylation.</text>
</comment>
<gene>
    <name evidence="15" type="ORF">GN244_ATG09430</name>
</gene>
<dbReference type="InterPro" id="IPR055270">
    <property type="entry name" value="Glyco_tran_10_C"/>
</dbReference>
<dbReference type="Pfam" id="PF00852">
    <property type="entry name" value="Glyco_transf_10"/>
    <property type="match status" value="1"/>
</dbReference>
<feature type="chain" id="PRO_5032527407" description="Fucosyltransferase" evidence="13">
    <location>
        <begin position="20"/>
        <end position="966"/>
    </location>
</feature>
<keyword evidence="10 12" id="KW-0333">Golgi apparatus</keyword>
<keyword evidence="5 12" id="KW-0328">Glycosyltransferase</keyword>
<keyword evidence="6 12" id="KW-0808">Transferase</keyword>
<dbReference type="EC" id="2.4.1.-" evidence="12"/>
<evidence type="ECO:0000256" key="2">
    <source>
        <dbReference type="ARBA" id="ARBA00004922"/>
    </source>
</evidence>
<evidence type="ECO:0000313" key="15">
    <source>
        <dbReference type="EMBL" id="KAF4038459.1"/>
    </source>
</evidence>
<dbReference type="Pfam" id="PF01762">
    <property type="entry name" value="Galactosyl_T"/>
    <property type="match status" value="1"/>
</dbReference>
<proteinExistence type="inferred from homology"/>
<feature type="signal peptide" evidence="13">
    <location>
        <begin position="1"/>
        <end position="19"/>
    </location>
</feature>
<evidence type="ECO:0000313" key="16">
    <source>
        <dbReference type="Proteomes" id="UP000602510"/>
    </source>
</evidence>
<dbReference type="EMBL" id="WSZM01000194">
    <property type="protein sequence ID" value="KAF4038459.1"/>
    <property type="molecule type" value="Genomic_DNA"/>
</dbReference>
<dbReference type="GO" id="GO:0032580">
    <property type="term" value="C:Golgi cisterna membrane"/>
    <property type="evidence" value="ECO:0007669"/>
    <property type="project" value="UniProtKB-SubCell"/>
</dbReference>
<comment type="caution">
    <text evidence="15">The sequence shown here is derived from an EMBL/GenBank/DDBJ whole genome shotgun (WGS) entry which is preliminary data.</text>
</comment>
<evidence type="ECO:0000256" key="4">
    <source>
        <dbReference type="ARBA" id="ARBA00008919"/>
    </source>
</evidence>
<dbReference type="GO" id="GO:0000139">
    <property type="term" value="C:Golgi membrane"/>
    <property type="evidence" value="ECO:0007669"/>
    <property type="project" value="UniProtKB-SubCell"/>
</dbReference>
<dbReference type="PANTHER" id="PTHR11929:SF194">
    <property type="entry name" value="ALPHA-(1,3)-FUCOSYLTRANSFERASE 10"/>
    <property type="match status" value="1"/>
</dbReference>
<dbReference type="Gene3D" id="3.90.550.50">
    <property type="match status" value="1"/>
</dbReference>
<dbReference type="InterPro" id="IPR038577">
    <property type="entry name" value="GT10-like_C_sf"/>
</dbReference>
<keyword evidence="7 12" id="KW-0812">Transmembrane</keyword>
<evidence type="ECO:0000256" key="8">
    <source>
        <dbReference type="ARBA" id="ARBA00022968"/>
    </source>
</evidence>
<evidence type="ECO:0000256" key="11">
    <source>
        <dbReference type="ARBA" id="ARBA00023136"/>
    </source>
</evidence>
<comment type="subcellular location">
    <subcellularLocation>
        <location evidence="1">Golgi apparatus membrane</location>
        <topology evidence="1">Single-pass type II membrane protein</topology>
    </subcellularLocation>
    <subcellularLocation>
        <location evidence="12">Golgi apparatus</location>
        <location evidence="12">Golgi stack membrane</location>
        <topology evidence="12">Single-pass type II membrane protein</topology>
    </subcellularLocation>
</comment>
<evidence type="ECO:0000256" key="5">
    <source>
        <dbReference type="ARBA" id="ARBA00022676"/>
    </source>
</evidence>
<evidence type="ECO:0000256" key="3">
    <source>
        <dbReference type="ARBA" id="ARBA00008661"/>
    </source>
</evidence>
<keyword evidence="13" id="KW-0732">Signal</keyword>
<protein>
    <recommendedName>
        <fullName evidence="12">Fucosyltransferase</fullName>
        <ecNumber evidence="12">2.4.1.-</ecNumber>
    </recommendedName>
</protein>
<dbReference type="SUPFAM" id="SSF53756">
    <property type="entry name" value="UDP-Glycosyltransferase/glycogen phosphorylase"/>
    <property type="match status" value="1"/>
</dbReference>
<dbReference type="InterPro" id="IPR002659">
    <property type="entry name" value="Glyco_trans_31"/>
</dbReference>
<evidence type="ECO:0000256" key="7">
    <source>
        <dbReference type="ARBA" id="ARBA00022692"/>
    </source>
</evidence>
<sequence>MNHWLTATALFLYATASLSRTHTAPDSPACSALLSLSSVQDAISSIEIVYPHDGAVEKAPVTFKTQINVRTGKAEHFVKHFTGKVLCIETSDLNGAANSTTSCSQIGGTDVVIEHYTPGKYSVSAYILANAHASPSSDERSWQSNTVYFSVVSDVDFDAAISDKRREEGKQYPDSNVGIVEWAGRQQHRRDEKLLQRLAQDRNELKASVVDRSGEDLTLVIGIKTVVTTNFAIRQAIRQTWASKDTLPAGVKVFFLGCRPFGKTEDSTNGSLDDEEADLRRLWGAIQLEKLVYGDLLTDELDCDDSYADLSSKIKEFFHFSATQYAHAQYVMIADDDVYVRVDRVVQQLTTKAPAARFYSGQVRAIENAQKEKVIRANGGIYRYSLSNKIYPMSDLPPFAIGAYFFLSMDCVEFVSKNRMRLTNMAGMDDMSVAVWMLAIQVHAQPFGKLEHLRGGRCTDDLVVLGDLSPLSIRIVHSNLLQMRPLCHGYNRHLWMKPKHFAPSTESSRLPNWIESFKFEFSFHDPTAAYGLAIASVIFTDFSAGIKLLYFPALETLPNHFYRMCGVARLHFPGAARNLSCHDITRQAPDTLQTYYERASDPNFIDLSRVQLWRYNLFDADTNAPPFIVAYTPAASFSRVLLECLFVSVFEEHNRALLVLPESILHQHYPNRSPDVFVFSILDGKCSPVRNPACQRMIAYYLERYVAHRSESQPITTNRSTQLVMLSGEAWGTDGLDERILLISTLATTNRTRHVYLPMASISFAERLDHGPLSLLSSAASKRGMIKQKFCAYLYARCEHSSRELMYDLLNARRPVDALGKCAGSSRPPDFTKLVSRQAMFYNDDAVRRYAPYKFVIAFENTRSPGYVTEKLVNAFLAGSVPIYLGDSATVSQLFNPASFIDCGRFDSLQLCAEYVLQLDDSPELYNRMRQERPVTNKTSFNLAFSWHPALSNRFMADVMLQHFSA</sequence>
<evidence type="ECO:0000256" key="12">
    <source>
        <dbReference type="RuleBase" id="RU003832"/>
    </source>
</evidence>
<feature type="domain" description="Fucosyltransferase C-terminal" evidence="14">
    <location>
        <begin position="787"/>
        <end position="929"/>
    </location>
</feature>
<dbReference type="Gene3D" id="3.40.50.11660">
    <property type="entry name" value="Glycosyl transferase family 10, C-terminal domain"/>
    <property type="match status" value="1"/>
</dbReference>
<dbReference type="InterPro" id="IPR001503">
    <property type="entry name" value="Glyco_trans_10"/>
</dbReference>
<keyword evidence="8" id="KW-0735">Signal-anchor</keyword>
<name>A0A833T831_PHYIN</name>
<keyword evidence="9" id="KW-1133">Transmembrane helix</keyword>
<evidence type="ECO:0000256" key="1">
    <source>
        <dbReference type="ARBA" id="ARBA00004323"/>
    </source>
</evidence>
<organism evidence="15 16">
    <name type="scientific">Phytophthora infestans</name>
    <name type="common">Potato late blight agent</name>
    <name type="synonym">Botrytis infestans</name>
    <dbReference type="NCBI Taxonomy" id="4787"/>
    <lineage>
        <taxon>Eukaryota</taxon>
        <taxon>Sar</taxon>
        <taxon>Stramenopiles</taxon>
        <taxon>Oomycota</taxon>
        <taxon>Peronosporomycetes</taxon>
        <taxon>Peronosporales</taxon>
        <taxon>Peronosporaceae</taxon>
        <taxon>Phytophthora</taxon>
    </lineage>
</organism>
<evidence type="ECO:0000259" key="14">
    <source>
        <dbReference type="Pfam" id="PF00852"/>
    </source>
</evidence>
<dbReference type="UniPathway" id="UPA00378"/>
<dbReference type="GO" id="GO:0046920">
    <property type="term" value="F:alpha-(1-&gt;3)-fucosyltransferase activity"/>
    <property type="evidence" value="ECO:0007669"/>
    <property type="project" value="TreeGrafter"/>
</dbReference>
<evidence type="ECO:0000256" key="13">
    <source>
        <dbReference type="SAM" id="SignalP"/>
    </source>
</evidence>
<keyword evidence="11" id="KW-0472">Membrane</keyword>
<evidence type="ECO:0000256" key="10">
    <source>
        <dbReference type="ARBA" id="ARBA00023034"/>
    </source>
</evidence>